<comment type="caution">
    <text evidence="1">The sequence shown here is derived from an EMBL/GenBank/DDBJ whole genome shotgun (WGS) entry which is preliminary data.</text>
</comment>
<sequence length="68" mass="7102">MVKVKKCRGVTYEGPVWLSASRGSLAVNLDIAANEPLDIYPSNVAIVENEGLISHSVAKADTASSSNG</sequence>
<evidence type="ECO:0000313" key="2">
    <source>
        <dbReference type="Proteomes" id="UP000541444"/>
    </source>
</evidence>
<accession>A0A7J7LEX9</accession>
<evidence type="ECO:0000313" key="1">
    <source>
        <dbReference type="EMBL" id="KAF6141109.1"/>
    </source>
</evidence>
<proteinExistence type="predicted"/>
<keyword evidence="2" id="KW-1185">Reference proteome</keyword>
<gene>
    <name evidence="1" type="ORF">GIB67_006554</name>
</gene>
<name>A0A7J7LEX9_9MAGN</name>
<reference evidence="1 2" key="1">
    <citation type="journal article" date="2020" name="IScience">
        <title>Genome Sequencing of the Endangered Kingdonia uniflora (Circaeasteraceae, Ranunculales) Reveals Potential Mechanisms of Evolutionary Specialization.</title>
        <authorList>
            <person name="Sun Y."/>
            <person name="Deng T."/>
            <person name="Zhang A."/>
            <person name="Moore M.J."/>
            <person name="Landis J.B."/>
            <person name="Lin N."/>
            <person name="Zhang H."/>
            <person name="Zhang X."/>
            <person name="Huang J."/>
            <person name="Zhang X."/>
            <person name="Sun H."/>
            <person name="Wang H."/>
        </authorList>
    </citation>
    <scope>NUCLEOTIDE SEQUENCE [LARGE SCALE GENOMIC DNA]</scope>
    <source>
        <strain evidence="1">TB1705</strain>
        <tissue evidence="1">Leaf</tissue>
    </source>
</reference>
<dbReference type="Proteomes" id="UP000541444">
    <property type="component" value="Unassembled WGS sequence"/>
</dbReference>
<dbReference type="EMBL" id="JACGCM010002332">
    <property type="protein sequence ID" value="KAF6141109.1"/>
    <property type="molecule type" value="Genomic_DNA"/>
</dbReference>
<protein>
    <submittedName>
        <fullName evidence="1">Uncharacterized protein</fullName>
    </submittedName>
</protein>
<organism evidence="1 2">
    <name type="scientific">Kingdonia uniflora</name>
    <dbReference type="NCBI Taxonomy" id="39325"/>
    <lineage>
        <taxon>Eukaryota</taxon>
        <taxon>Viridiplantae</taxon>
        <taxon>Streptophyta</taxon>
        <taxon>Embryophyta</taxon>
        <taxon>Tracheophyta</taxon>
        <taxon>Spermatophyta</taxon>
        <taxon>Magnoliopsida</taxon>
        <taxon>Ranunculales</taxon>
        <taxon>Circaeasteraceae</taxon>
        <taxon>Kingdonia</taxon>
    </lineage>
</organism>
<dbReference type="AlphaFoldDB" id="A0A7J7LEX9"/>